<reference evidence="1 2" key="1">
    <citation type="submission" date="2019-04" db="EMBL/GenBank/DDBJ databases">
        <title>Draft genome sequence of Robertkochia marina CC-AMO-30D.</title>
        <authorList>
            <person name="Hameed A."/>
            <person name="Lin S.-Y."/>
            <person name="Shahina M."/>
            <person name="Lai W.-A."/>
            <person name="Young C.-C."/>
        </authorList>
    </citation>
    <scope>NUCLEOTIDE SEQUENCE [LARGE SCALE GENOMIC DNA]</scope>
    <source>
        <strain evidence="1 2">CC-AMO-30D</strain>
    </source>
</reference>
<evidence type="ECO:0000313" key="2">
    <source>
        <dbReference type="Proteomes" id="UP000305939"/>
    </source>
</evidence>
<dbReference type="PANTHER" id="PTHR47505:SF1">
    <property type="entry name" value="DNA UTILIZATION PROTEIN YHGH"/>
    <property type="match status" value="1"/>
</dbReference>
<dbReference type="PANTHER" id="PTHR47505">
    <property type="entry name" value="DNA UTILIZATION PROTEIN YHGH"/>
    <property type="match status" value="1"/>
</dbReference>
<comment type="caution">
    <text evidence="1">The sequence shown here is derived from an EMBL/GenBank/DDBJ whole genome shotgun (WGS) entry which is preliminary data.</text>
</comment>
<dbReference type="RefSeq" id="WP_136335009.1">
    <property type="nucleotide sequence ID" value="NZ_QXMP01000001.1"/>
</dbReference>
<dbReference type="SUPFAM" id="SSF53271">
    <property type="entry name" value="PRTase-like"/>
    <property type="match status" value="1"/>
</dbReference>
<organism evidence="1 2">
    <name type="scientific">Robertkochia marina</name>
    <dbReference type="NCBI Taxonomy" id="1227945"/>
    <lineage>
        <taxon>Bacteria</taxon>
        <taxon>Pseudomonadati</taxon>
        <taxon>Bacteroidota</taxon>
        <taxon>Flavobacteriia</taxon>
        <taxon>Flavobacteriales</taxon>
        <taxon>Flavobacteriaceae</taxon>
        <taxon>Robertkochia</taxon>
    </lineage>
</organism>
<dbReference type="InterPro" id="IPR051910">
    <property type="entry name" value="ComF/GntX_DNA_util-trans"/>
</dbReference>
<dbReference type="AlphaFoldDB" id="A0A4S3M3R4"/>
<sequence>MTGAVKIINDLQNLLFPASCLCCKALIPDSSQFICVQCSHQLPLTAFTDREANPCEKIFFGRVPIEQATSLLWYHKNGPVQHLIHELKYHGRQKAGTFLGNWLGEEMKTSPRFNNIDLVIPMPLQKRRHRKRGYNQTDNFARALAQHLEAPFRNDLLIRCDTTSTLTHRGRKTRIFDASQSFEVISEDLRSYRHVLLTDDVVTTGTTLESAARVIKKYSDIKVSIATMAITY</sequence>
<keyword evidence="2" id="KW-1185">Reference proteome</keyword>
<dbReference type="EMBL" id="SSMC01000001">
    <property type="protein sequence ID" value="THD69520.1"/>
    <property type="molecule type" value="Genomic_DNA"/>
</dbReference>
<dbReference type="InterPro" id="IPR029057">
    <property type="entry name" value="PRTase-like"/>
</dbReference>
<evidence type="ECO:0000313" key="1">
    <source>
        <dbReference type="EMBL" id="THD69520.1"/>
    </source>
</evidence>
<name>A0A4S3M3R4_9FLAO</name>
<proteinExistence type="predicted"/>
<dbReference type="Gene3D" id="3.40.50.2020">
    <property type="match status" value="1"/>
</dbReference>
<dbReference type="Proteomes" id="UP000305939">
    <property type="component" value="Unassembled WGS sequence"/>
</dbReference>
<gene>
    <name evidence="1" type="ORF">E7Z59_04105</name>
</gene>
<dbReference type="OrthoDB" id="9779910at2"/>
<accession>A0A4S3M3R4</accession>
<protein>
    <submittedName>
        <fullName evidence="1">ComF family protein</fullName>
    </submittedName>
</protein>